<sequence length="197" mass="21662">MANILTFVSLVIIFFIFSEANATAPRRALSSADTITAFLNPQNAVRAKLRLPPLQWSNKLVTFAKWYANQRRGDCALIHSTSDYGENLFWGQGNRWKISDAIAAWAAEQTYYNYGANTCSPGADCTHYTQMVWRTTTRVGKLLDGKEENNKLSAVHDGLIISERDGVVILGVRPPASRSAAGSERMLDSVPSPGVGH</sequence>
<accession>A0A9D5D772</accession>
<evidence type="ECO:0000256" key="2">
    <source>
        <dbReference type="SAM" id="SignalP"/>
    </source>
</evidence>
<evidence type="ECO:0000256" key="1">
    <source>
        <dbReference type="SAM" id="MobiDB-lite"/>
    </source>
</evidence>
<evidence type="ECO:0000313" key="5">
    <source>
        <dbReference type="Proteomes" id="UP001085076"/>
    </source>
</evidence>
<dbReference type="SUPFAM" id="SSF55797">
    <property type="entry name" value="PR-1-like"/>
    <property type="match status" value="1"/>
</dbReference>
<dbReference type="SMART" id="SM00198">
    <property type="entry name" value="SCP"/>
    <property type="match status" value="1"/>
</dbReference>
<proteinExistence type="predicted"/>
<feature type="signal peptide" evidence="2">
    <location>
        <begin position="1"/>
        <end position="22"/>
    </location>
</feature>
<reference evidence="4" key="1">
    <citation type="submission" date="2021-03" db="EMBL/GenBank/DDBJ databases">
        <authorList>
            <person name="Li Z."/>
            <person name="Yang C."/>
        </authorList>
    </citation>
    <scope>NUCLEOTIDE SEQUENCE</scope>
    <source>
        <strain evidence="4">Dzin_1.0</strain>
        <tissue evidence="4">Leaf</tissue>
    </source>
</reference>
<dbReference type="FunFam" id="3.40.33.10:FF:000004">
    <property type="entry name" value="CAP, cysteine-rich secretory protein, antigen 5"/>
    <property type="match status" value="1"/>
</dbReference>
<organism evidence="4 5">
    <name type="scientific">Dioscorea zingiberensis</name>
    <dbReference type="NCBI Taxonomy" id="325984"/>
    <lineage>
        <taxon>Eukaryota</taxon>
        <taxon>Viridiplantae</taxon>
        <taxon>Streptophyta</taxon>
        <taxon>Embryophyta</taxon>
        <taxon>Tracheophyta</taxon>
        <taxon>Spermatophyta</taxon>
        <taxon>Magnoliopsida</taxon>
        <taxon>Liliopsida</taxon>
        <taxon>Dioscoreales</taxon>
        <taxon>Dioscoreaceae</taxon>
        <taxon>Dioscorea</taxon>
    </lineage>
</organism>
<dbReference type="PRINTS" id="PR00837">
    <property type="entry name" value="V5TPXLIKE"/>
</dbReference>
<comment type="caution">
    <text evidence="4">The sequence shown here is derived from an EMBL/GenBank/DDBJ whole genome shotgun (WGS) entry which is preliminary data.</text>
</comment>
<dbReference type="InterPro" id="IPR035940">
    <property type="entry name" value="CAP_sf"/>
</dbReference>
<feature type="domain" description="SCP" evidence="3">
    <location>
        <begin position="33"/>
        <end position="153"/>
    </location>
</feature>
<protein>
    <recommendedName>
        <fullName evidence="3">SCP domain-containing protein</fullName>
    </recommendedName>
</protein>
<evidence type="ECO:0000313" key="4">
    <source>
        <dbReference type="EMBL" id="KAJ0986366.1"/>
    </source>
</evidence>
<reference evidence="4" key="2">
    <citation type="journal article" date="2022" name="Hortic Res">
        <title>The genome of Dioscorea zingiberensis sheds light on the biosynthesis, origin and evolution of the medicinally important diosgenin saponins.</title>
        <authorList>
            <person name="Li Y."/>
            <person name="Tan C."/>
            <person name="Li Z."/>
            <person name="Guo J."/>
            <person name="Li S."/>
            <person name="Chen X."/>
            <person name="Wang C."/>
            <person name="Dai X."/>
            <person name="Yang H."/>
            <person name="Song W."/>
            <person name="Hou L."/>
            <person name="Xu J."/>
            <person name="Tong Z."/>
            <person name="Xu A."/>
            <person name="Yuan X."/>
            <person name="Wang W."/>
            <person name="Yang Q."/>
            <person name="Chen L."/>
            <person name="Sun Z."/>
            <person name="Wang K."/>
            <person name="Pan B."/>
            <person name="Chen J."/>
            <person name="Bao Y."/>
            <person name="Liu F."/>
            <person name="Qi X."/>
            <person name="Gang D.R."/>
            <person name="Wen J."/>
            <person name="Li J."/>
        </authorList>
    </citation>
    <scope>NUCLEOTIDE SEQUENCE</scope>
    <source>
        <strain evidence="4">Dzin_1.0</strain>
    </source>
</reference>
<dbReference type="Pfam" id="PF00188">
    <property type="entry name" value="CAP"/>
    <property type="match status" value="1"/>
</dbReference>
<dbReference type="AlphaFoldDB" id="A0A9D5D772"/>
<dbReference type="InterPro" id="IPR001283">
    <property type="entry name" value="CRISP-related"/>
</dbReference>
<keyword evidence="5" id="KW-1185">Reference proteome</keyword>
<dbReference type="Gene3D" id="3.40.33.10">
    <property type="entry name" value="CAP"/>
    <property type="match status" value="1"/>
</dbReference>
<dbReference type="Proteomes" id="UP001085076">
    <property type="component" value="Miscellaneous, Linkage group lg01"/>
</dbReference>
<dbReference type="EMBL" id="JAGGNH010000001">
    <property type="protein sequence ID" value="KAJ0986366.1"/>
    <property type="molecule type" value="Genomic_DNA"/>
</dbReference>
<dbReference type="OrthoDB" id="337038at2759"/>
<dbReference type="PANTHER" id="PTHR10334">
    <property type="entry name" value="CYSTEINE-RICH SECRETORY PROTEIN-RELATED"/>
    <property type="match status" value="1"/>
</dbReference>
<evidence type="ECO:0000259" key="3">
    <source>
        <dbReference type="SMART" id="SM00198"/>
    </source>
</evidence>
<feature type="chain" id="PRO_5039357254" description="SCP domain-containing protein" evidence="2">
    <location>
        <begin position="23"/>
        <end position="197"/>
    </location>
</feature>
<dbReference type="InterPro" id="IPR014044">
    <property type="entry name" value="CAP_dom"/>
</dbReference>
<keyword evidence="2" id="KW-0732">Signal</keyword>
<name>A0A9D5D772_9LILI</name>
<feature type="region of interest" description="Disordered" evidence="1">
    <location>
        <begin position="178"/>
        <end position="197"/>
    </location>
</feature>
<gene>
    <name evidence="4" type="ORF">J5N97_004722</name>
</gene>